<evidence type="ECO:0000256" key="10">
    <source>
        <dbReference type="RuleBase" id="RU362068"/>
    </source>
</evidence>
<dbReference type="SUPFAM" id="SSF48179">
    <property type="entry name" value="6-phosphogluconate dehydrogenase C-terminal domain-like"/>
    <property type="match status" value="1"/>
</dbReference>
<feature type="domain" description="Ketopantoate reductase N-terminal" evidence="12">
    <location>
        <begin position="3"/>
        <end position="146"/>
    </location>
</feature>
<dbReference type="UniPathway" id="UPA00028">
    <property type="reaction ID" value="UER00004"/>
</dbReference>
<evidence type="ECO:0000256" key="3">
    <source>
        <dbReference type="ARBA" id="ARBA00013014"/>
    </source>
</evidence>
<sequence>MRIAMMGSGAIGGYLRVRLARSGEDISFIARGAHLQTIRERGLRLLSPLGDVELPGAYATANPGDVGTVDLIVFAVKLYDGEAAAASMLPMVGPQTRVLTLQNGIDSMDMLSRLVPRHQVVGGATYISSFLEAPGMIRQVSGVTQIYAGGTGDPVIDQLRSACVRAEGVDLSVVEDIGPILWKKFVRLSAFSGGTSLMRAGIGKIMADPESQKFMEQLRDEGIAVAAAEGHPMPPDFSEETAGLFGALPSSRDFASIPITLRGGPTLPISGCSRGAQMRPSSVPRTVFALTRILRATTIRSWGGRSMPLVGTRMLSKRSAIRRRVDPAQSAISPPRSRDWVVSRKPAT</sequence>
<dbReference type="SUPFAM" id="SSF51735">
    <property type="entry name" value="NAD(P)-binding Rossmann-fold domains"/>
    <property type="match status" value="1"/>
</dbReference>
<organism evidence="14 15">
    <name type="scientific">Sinorhizobium americanum</name>
    <dbReference type="NCBI Taxonomy" id="194963"/>
    <lineage>
        <taxon>Bacteria</taxon>
        <taxon>Pseudomonadati</taxon>
        <taxon>Pseudomonadota</taxon>
        <taxon>Alphaproteobacteria</taxon>
        <taxon>Hyphomicrobiales</taxon>
        <taxon>Rhizobiaceae</taxon>
        <taxon>Sinorhizobium/Ensifer group</taxon>
        <taxon>Sinorhizobium</taxon>
    </lineage>
</organism>
<dbReference type="NCBIfam" id="TIGR00745">
    <property type="entry name" value="apbA_panE"/>
    <property type="match status" value="1"/>
</dbReference>
<comment type="similarity">
    <text evidence="2 10">Belongs to the ketopantoate reductase family.</text>
</comment>
<evidence type="ECO:0000256" key="1">
    <source>
        <dbReference type="ARBA" id="ARBA00004994"/>
    </source>
</evidence>
<comment type="caution">
    <text evidence="14">The sequence shown here is derived from an EMBL/GenBank/DDBJ whole genome shotgun (WGS) entry which is preliminary data.</text>
</comment>
<name>A0A4R2BTJ7_9HYPH</name>
<dbReference type="InterPro" id="IPR036291">
    <property type="entry name" value="NAD(P)-bd_dom_sf"/>
</dbReference>
<keyword evidence="5 10" id="KW-0566">Pantothenate biosynthesis</keyword>
<evidence type="ECO:0000256" key="6">
    <source>
        <dbReference type="ARBA" id="ARBA00022857"/>
    </source>
</evidence>
<dbReference type="EC" id="1.1.1.169" evidence="3 10"/>
<dbReference type="Gene3D" id="3.40.50.720">
    <property type="entry name" value="NAD(P)-binding Rossmann-like Domain"/>
    <property type="match status" value="1"/>
</dbReference>
<dbReference type="AlphaFoldDB" id="A0A4R2BTJ7"/>
<dbReference type="PANTHER" id="PTHR21708">
    <property type="entry name" value="PROBABLE 2-DEHYDROPANTOATE 2-REDUCTASE"/>
    <property type="match status" value="1"/>
</dbReference>
<accession>A0A4R2BTJ7</accession>
<dbReference type="InterPro" id="IPR013328">
    <property type="entry name" value="6PGD_dom2"/>
</dbReference>
<evidence type="ECO:0000313" key="14">
    <source>
        <dbReference type="EMBL" id="TCN30205.1"/>
    </source>
</evidence>
<evidence type="ECO:0000256" key="4">
    <source>
        <dbReference type="ARBA" id="ARBA00019465"/>
    </source>
</evidence>
<dbReference type="GO" id="GO:0005737">
    <property type="term" value="C:cytoplasm"/>
    <property type="evidence" value="ECO:0007669"/>
    <property type="project" value="TreeGrafter"/>
</dbReference>
<dbReference type="GO" id="GO:0008677">
    <property type="term" value="F:2-dehydropantoate 2-reductase activity"/>
    <property type="evidence" value="ECO:0007669"/>
    <property type="project" value="UniProtKB-EC"/>
</dbReference>
<dbReference type="Gene3D" id="1.10.1040.10">
    <property type="entry name" value="N-(1-d-carboxylethyl)-l-norvaline Dehydrogenase, domain 2"/>
    <property type="match status" value="1"/>
</dbReference>
<dbReference type="Pfam" id="PF08546">
    <property type="entry name" value="ApbA_C"/>
    <property type="match status" value="1"/>
</dbReference>
<keyword evidence="6 10" id="KW-0521">NADP</keyword>
<dbReference type="InterPro" id="IPR003710">
    <property type="entry name" value="ApbA"/>
</dbReference>
<dbReference type="Proteomes" id="UP000295043">
    <property type="component" value="Unassembled WGS sequence"/>
</dbReference>
<comment type="pathway">
    <text evidence="1 10">Cofactor biosynthesis; (R)-pantothenate biosynthesis; (R)-pantoate from 3-methyl-2-oxobutanoate: step 2/2.</text>
</comment>
<dbReference type="PANTHER" id="PTHR21708:SF26">
    <property type="entry name" value="2-DEHYDROPANTOATE 2-REDUCTASE"/>
    <property type="match status" value="1"/>
</dbReference>
<evidence type="ECO:0000256" key="9">
    <source>
        <dbReference type="ARBA" id="ARBA00048793"/>
    </source>
</evidence>
<dbReference type="InterPro" id="IPR013332">
    <property type="entry name" value="KPR_N"/>
</dbReference>
<comment type="catalytic activity">
    <reaction evidence="9 10">
        <text>(R)-pantoate + NADP(+) = 2-dehydropantoate + NADPH + H(+)</text>
        <dbReference type="Rhea" id="RHEA:16233"/>
        <dbReference type="ChEBI" id="CHEBI:11561"/>
        <dbReference type="ChEBI" id="CHEBI:15378"/>
        <dbReference type="ChEBI" id="CHEBI:15980"/>
        <dbReference type="ChEBI" id="CHEBI:57783"/>
        <dbReference type="ChEBI" id="CHEBI:58349"/>
        <dbReference type="EC" id="1.1.1.169"/>
    </reaction>
</comment>
<evidence type="ECO:0000256" key="8">
    <source>
        <dbReference type="ARBA" id="ARBA00032024"/>
    </source>
</evidence>
<dbReference type="InterPro" id="IPR008927">
    <property type="entry name" value="6-PGluconate_DH-like_C_sf"/>
</dbReference>
<feature type="domain" description="Ketopantoate reductase C-terminal" evidence="13">
    <location>
        <begin position="177"/>
        <end position="241"/>
    </location>
</feature>
<evidence type="ECO:0000313" key="15">
    <source>
        <dbReference type="Proteomes" id="UP000295043"/>
    </source>
</evidence>
<evidence type="ECO:0000256" key="2">
    <source>
        <dbReference type="ARBA" id="ARBA00007870"/>
    </source>
</evidence>
<dbReference type="RefSeq" id="WP_234879191.1">
    <property type="nucleotide sequence ID" value="NZ_SLVU01000008.1"/>
</dbReference>
<evidence type="ECO:0000256" key="5">
    <source>
        <dbReference type="ARBA" id="ARBA00022655"/>
    </source>
</evidence>
<dbReference type="Pfam" id="PF02558">
    <property type="entry name" value="ApbA"/>
    <property type="match status" value="1"/>
</dbReference>
<evidence type="ECO:0000259" key="13">
    <source>
        <dbReference type="Pfam" id="PF08546"/>
    </source>
</evidence>
<reference evidence="14 15" key="1">
    <citation type="submission" date="2019-03" db="EMBL/GenBank/DDBJ databases">
        <title>Genomic Encyclopedia of Type Strains, Phase IV (KMG-V): Genome sequencing to study the core and pangenomes of soil and plant-associated prokaryotes.</title>
        <authorList>
            <person name="Whitman W."/>
        </authorList>
    </citation>
    <scope>NUCLEOTIDE SEQUENCE [LARGE SCALE GENOMIC DNA]</scope>
    <source>
        <strain evidence="14 15">23C40</strain>
    </source>
</reference>
<dbReference type="EMBL" id="SLVU01000008">
    <property type="protein sequence ID" value="TCN30205.1"/>
    <property type="molecule type" value="Genomic_DNA"/>
</dbReference>
<protein>
    <recommendedName>
        <fullName evidence="4 10">2-dehydropantoate 2-reductase</fullName>
        <ecNumber evidence="3 10">1.1.1.169</ecNumber>
    </recommendedName>
    <alternativeName>
        <fullName evidence="8 10">Ketopantoate reductase</fullName>
    </alternativeName>
</protein>
<dbReference type="GO" id="GO:0015940">
    <property type="term" value="P:pantothenate biosynthetic process"/>
    <property type="evidence" value="ECO:0007669"/>
    <property type="project" value="UniProtKB-UniPathway"/>
</dbReference>
<proteinExistence type="inferred from homology"/>
<dbReference type="InterPro" id="IPR051402">
    <property type="entry name" value="KPR-Related"/>
</dbReference>
<gene>
    <name evidence="14" type="ORF">EV184_10876</name>
</gene>
<keyword evidence="7 10" id="KW-0560">Oxidoreductase</keyword>
<evidence type="ECO:0000256" key="11">
    <source>
        <dbReference type="SAM" id="MobiDB-lite"/>
    </source>
</evidence>
<evidence type="ECO:0000256" key="7">
    <source>
        <dbReference type="ARBA" id="ARBA00023002"/>
    </source>
</evidence>
<feature type="region of interest" description="Disordered" evidence="11">
    <location>
        <begin position="320"/>
        <end position="348"/>
    </location>
</feature>
<comment type="function">
    <text evidence="10">Catalyzes the NADPH-dependent reduction of ketopantoate into pantoic acid.</text>
</comment>
<dbReference type="InterPro" id="IPR013752">
    <property type="entry name" value="KPA_reductase"/>
</dbReference>
<evidence type="ECO:0000259" key="12">
    <source>
        <dbReference type="Pfam" id="PF02558"/>
    </source>
</evidence>